<accession>A0ABT9QTH1</accession>
<evidence type="ECO:0000313" key="2">
    <source>
        <dbReference type="Proteomes" id="UP001225356"/>
    </source>
</evidence>
<dbReference type="Proteomes" id="UP001225356">
    <property type="component" value="Unassembled WGS sequence"/>
</dbReference>
<reference evidence="1 2" key="1">
    <citation type="submission" date="2023-07" db="EMBL/GenBank/DDBJ databases">
        <title>Sequencing the genomes of 1000 actinobacteria strains.</title>
        <authorList>
            <person name="Klenk H.-P."/>
        </authorList>
    </citation>
    <scope>NUCLEOTIDE SEQUENCE [LARGE SCALE GENOMIC DNA]</scope>
    <source>
        <strain evidence="1 2">DSM 46740</strain>
    </source>
</reference>
<gene>
    <name evidence="1" type="ORF">J2853_008921</name>
</gene>
<evidence type="ECO:0000313" key="1">
    <source>
        <dbReference type="EMBL" id="MDP9849710.1"/>
    </source>
</evidence>
<sequence>MSRSNALVDASWVEYGSPAGARLVTPPPVPCGGADR</sequence>
<proteinExistence type="predicted"/>
<dbReference type="EMBL" id="JAUSQU010000001">
    <property type="protein sequence ID" value="MDP9849710.1"/>
    <property type="molecule type" value="Genomic_DNA"/>
</dbReference>
<name>A0ABT9QTH1_9ACTN</name>
<comment type="caution">
    <text evidence="1">The sequence shown here is derived from an EMBL/GenBank/DDBJ whole genome shotgun (WGS) entry which is preliminary data.</text>
</comment>
<organism evidence="1 2">
    <name type="scientific">Streptosporangium lutulentum</name>
    <dbReference type="NCBI Taxonomy" id="1461250"/>
    <lineage>
        <taxon>Bacteria</taxon>
        <taxon>Bacillati</taxon>
        <taxon>Actinomycetota</taxon>
        <taxon>Actinomycetes</taxon>
        <taxon>Streptosporangiales</taxon>
        <taxon>Streptosporangiaceae</taxon>
        <taxon>Streptosporangium</taxon>
    </lineage>
</organism>
<keyword evidence="2" id="KW-1185">Reference proteome</keyword>
<protein>
    <submittedName>
        <fullName evidence="1">Uncharacterized protein</fullName>
    </submittedName>
</protein>